<feature type="domain" description="MacB-like periplasmic core" evidence="9">
    <location>
        <begin position="32"/>
        <end position="243"/>
    </location>
</feature>
<dbReference type="Proteomes" id="UP001056109">
    <property type="component" value="Chromosome"/>
</dbReference>
<dbReference type="InterPro" id="IPR025857">
    <property type="entry name" value="MacB_PCD"/>
</dbReference>
<feature type="transmembrane region" description="Helical" evidence="7">
    <location>
        <begin position="23"/>
        <end position="47"/>
    </location>
</feature>
<evidence type="ECO:0000259" key="9">
    <source>
        <dbReference type="Pfam" id="PF12704"/>
    </source>
</evidence>
<proteinExistence type="inferred from homology"/>
<evidence type="ECO:0000313" key="10">
    <source>
        <dbReference type="EMBL" id="USR79800.1"/>
    </source>
</evidence>
<feature type="transmembrane region" description="Helical" evidence="7">
    <location>
        <begin position="398"/>
        <end position="428"/>
    </location>
</feature>
<keyword evidence="5 7" id="KW-0472">Membrane</keyword>
<keyword evidence="4 7" id="KW-1133">Transmembrane helix</keyword>
<dbReference type="InterPro" id="IPR003838">
    <property type="entry name" value="ABC3_permease_C"/>
</dbReference>
<accession>A0ABY5AIW2</accession>
<evidence type="ECO:0000313" key="11">
    <source>
        <dbReference type="Proteomes" id="UP001056109"/>
    </source>
</evidence>
<dbReference type="EMBL" id="CP099547">
    <property type="protein sequence ID" value="USR79800.1"/>
    <property type="molecule type" value="Genomic_DNA"/>
</dbReference>
<feature type="transmembrane region" description="Helical" evidence="7">
    <location>
        <begin position="348"/>
        <end position="378"/>
    </location>
</feature>
<dbReference type="RefSeq" id="WP_252673661.1">
    <property type="nucleotide sequence ID" value="NZ_CP099547.1"/>
</dbReference>
<feature type="domain" description="ABC3 transporter permease C-terminal" evidence="8">
    <location>
        <begin position="308"/>
        <end position="430"/>
    </location>
</feature>
<evidence type="ECO:0000256" key="2">
    <source>
        <dbReference type="ARBA" id="ARBA00022475"/>
    </source>
</evidence>
<evidence type="ECO:0000256" key="5">
    <source>
        <dbReference type="ARBA" id="ARBA00023136"/>
    </source>
</evidence>
<dbReference type="InterPro" id="IPR050250">
    <property type="entry name" value="Macrolide_Exporter_MacB"/>
</dbReference>
<evidence type="ECO:0000256" key="6">
    <source>
        <dbReference type="ARBA" id="ARBA00038076"/>
    </source>
</evidence>
<evidence type="ECO:0000259" key="8">
    <source>
        <dbReference type="Pfam" id="PF02687"/>
    </source>
</evidence>
<comment type="similarity">
    <text evidence="6">Belongs to the ABC-4 integral membrane protein family.</text>
</comment>
<evidence type="ECO:0000256" key="4">
    <source>
        <dbReference type="ARBA" id="ARBA00022989"/>
    </source>
</evidence>
<evidence type="ECO:0000256" key="1">
    <source>
        <dbReference type="ARBA" id="ARBA00004651"/>
    </source>
</evidence>
<reference evidence="10" key="1">
    <citation type="submission" date="2022-06" db="EMBL/GenBank/DDBJ databases">
        <title>Complete Genome Sequence of Arcanobacterium pinnipediorum strain DSM 28752 isolated from a harbour seal.</title>
        <authorList>
            <person name="Borowiak M."/>
            <person name="Kreitlow A."/>
            <person name="Alssahen M."/>
            <person name="Malorny B."/>
            <person name="Laemmler C."/>
            <person name="Prenger-Berninghoff E."/>
            <person name="Siebert U."/>
            <person name="Ploetz M."/>
            <person name="Abdulmawjood A."/>
        </authorList>
    </citation>
    <scope>NUCLEOTIDE SEQUENCE</scope>
    <source>
        <strain evidence="10">DSM 28752</strain>
    </source>
</reference>
<dbReference type="PANTHER" id="PTHR30572">
    <property type="entry name" value="MEMBRANE COMPONENT OF TRANSPORTER-RELATED"/>
    <property type="match status" value="1"/>
</dbReference>
<keyword evidence="2" id="KW-1003">Cell membrane</keyword>
<dbReference type="PANTHER" id="PTHR30572:SF4">
    <property type="entry name" value="ABC TRANSPORTER PERMEASE YTRF"/>
    <property type="match status" value="1"/>
</dbReference>
<evidence type="ECO:0000256" key="3">
    <source>
        <dbReference type="ARBA" id="ARBA00022692"/>
    </source>
</evidence>
<feature type="transmembrane region" description="Helical" evidence="7">
    <location>
        <begin position="303"/>
        <end position="328"/>
    </location>
</feature>
<dbReference type="Pfam" id="PF12704">
    <property type="entry name" value="MacB_PCD"/>
    <property type="match status" value="1"/>
</dbReference>
<comment type="subcellular location">
    <subcellularLocation>
        <location evidence="1">Cell membrane</location>
        <topology evidence="1">Multi-pass membrane protein</topology>
    </subcellularLocation>
</comment>
<name>A0ABY5AIW2_9ACTO</name>
<protein>
    <submittedName>
        <fullName evidence="10">ABC transporter permease</fullName>
    </submittedName>
</protein>
<dbReference type="Pfam" id="PF02687">
    <property type="entry name" value="FtsX"/>
    <property type="match status" value="1"/>
</dbReference>
<sequence length="438" mass="46786">MIHNFIGAIIEAWEEVKINRARVILSLIGVGAAVWAMATVIALGTILNEAQQRVIAHWNGQPGTITVIANVRAENGASGVDPFAASVNPEQGSIHFEEFRQSVLQTVEKLGITIWTTKLEFSIPFLDAPDFDPCPPQYGGSCPAEHPSAIAVDPSYFSLHAHKLVEGRFMDTHDGQLQMNPVVVNESTWAAMGSPALATYPRLWLDANHNRSVTVVGVIKNTNVFEGAMLYVPAQALPYVFPDTAQSQLPSFLFLPPSGEEEQAKIVAQSVLGSFLGEGYEVMAYWDEGYAQQSQQQGNLMQAIVAGIGGIVILLGALGLLTMSIVTVKNRVREIGIRRAVGASARRVFFAVFLESVVATTAAGFVGVALSVITIRILPTLNVSGFLLAEFSDIAATVAYPMSAALIGVGISATVGALCGIIPATIAVKMRPIDAIRF</sequence>
<keyword evidence="11" id="KW-1185">Reference proteome</keyword>
<keyword evidence="3 7" id="KW-0812">Transmembrane</keyword>
<organism evidence="10 11">
    <name type="scientific">Arcanobacterium pinnipediorum</name>
    <dbReference type="NCBI Taxonomy" id="1503041"/>
    <lineage>
        <taxon>Bacteria</taxon>
        <taxon>Bacillati</taxon>
        <taxon>Actinomycetota</taxon>
        <taxon>Actinomycetes</taxon>
        <taxon>Actinomycetales</taxon>
        <taxon>Actinomycetaceae</taxon>
        <taxon>Arcanobacterium</taxon>
    </lineage>
</organism>
<gene>
    <name evidence="10" type="ORF">NG665_02080</name>
</gene>
<evidence type="ECO:0000256" key="7">
    <source>
        <dbReference type="SAM" id="Phobius"/>
    </source>
</evidence>